<dbReference type="Proteomes" id="UP000053758">
    <property type="component" value="Unassembled WGS sequence"/>
</dbReference>
<evidence type="ECO:0000256" key="7">
    <source>
        <dbReference type="ARBA" id="ARBA00022989"/>
    </source>
</evidence>
<gene>
    <name evidence="9" type="ORF">PAN0_008d3458</name>
</gene>
<keyword evidence="4" id="KW-0926">Vacuole</keyword>
<organism evidence="9 10">
    <name type="scientific">Pseudozyma antarctica</name>
    <name type="common">Yeast</name>
    <name type="synonym">Candida antarctica</name>
    <dbReference type="NCBI Taxonomy" id="84753"/>
    <lineage>
        <taxon>Eukaryota</taxon>
        <taxon>Fungi</taxon>
        <taxon>Dikarya</taxon>
        <taxon>Basidiomycota</taxon>
        <taxon>Ustilaginomycotina</taxon>
        <taxon>Ustilaginomycetes</taxon>
        <taxon>Ustilaginales</taxon>
        <taxon>Ustilaginaceae</taxon>
        <taxon>Moesziomyces</taxon>
    </lineage>
</organism>
<dbReference type="AlphaFoldDB" id="A0A081CEZ5"/>
<evidence type="ECO:0000256" key="5">
    <source>
        <dbReference type="ARBA" id="ARBA00022692"/>
    </source>
</evidence>
<evidence type="ECO:0000313" key="9">
    <source>
        <dbReference type="EMBL" id="GAK65241.1"/>
    </source>
</evidence>
<dbReference type="GO" id="GO:0005302">
    <property type="term" value="F:L-tyrosine transmembrane transporter activity"/>
    <property type="evidence" value="ECO:0007669"/>
    <property type="project" value="TreeGrafter"/>
</dbReference>
<name>A0A081CEZ5_PSEA2</name>
<evidence type="ECO:0000256" key="3">
    <source>
        <dbReference type="ARBA" id="ARBA00022448"/>
    </source>
</evidence>
<keyword evidence="6" id="KW-0029">Amino-acid transport</keyword>
<dbReference type="RefSeq" id="XP_014656445.1">
    <property type="nucleotide sequence ID" value="XM_014800959.1"/>
</dbReference>
<evidence type="ECO:0000313" key="10">
    <source>
        <dbReference type="Proteomes" id="UP000053758"/>
    </source>
</evidence>
<comment type="similarity">
    <text evidence="2">Belongs to the amino acid/polyamine transporter 2 family.</text>
</comment>
<dbReference type="GO" id="GO:0061459">
    <property type="term" value="F:L-arginine transmembrane transporter activity"/>
    <property type="evidence" value="ECO:0007669"/>
    <property type="project" value="TreeGrafter"/>
</dbReference>
<reference evidence="10" key="1">
    <citation type="journal article" date="2014" name="Genome Announc.">
        <title>Draft Genome Sequence of the Yeast Pseudozyma antarctica Type Strain JCM10317, a Producer of the Glycolipid Biosurfactants, Mannosylerythritol Lipids.</title>
        <authorList>
            <person name="Saika A."/>
            <person name="Koike H."/>
            <person name="Hori T."/>
            <person name="Fukuoka T."/>
            <person name="Sato S."/>
            <person name="Habe H."/>
            <person name="Kitamoto D."/>
            <person name="Morita T."/>
        </authorList>
    </citation>
    <scope>NUCLEOTIDE SEQUENCE [LARGE SCALE GENOMIC DNA]</scope>
    <source>
        <strain evidence="10">JCM 10317</strain>
    </source>
</reference>
<dbReference type="EMBL" id="DF830075">
    <property type="protein sequence ID" value="GAK65241.1"/>
    <property type="molecule type" value="Genomic_DNA"/>
</dbReference>
<evidence type="ECO:0000256" key="4">
    <source>
        <dbReference type="ARBA" id="ARBA00022554"/>
    </source>
</evidence>
<dbReference type="Pfam" id="PF01490">
    <property type="entry name" value="Aa_trans"/>
    <property type="match status" value="1"/>
</dbReference>
<keyword evidence="8" id="KW-0472">Membrane</keyword>
<dbReference type="GO" id="GO:0005313">
    <property type="term" value="F:L-glutamate transmembrane transporter activity"/>
    <property type="evidence" value="ECO:0007669"/>
    <property type="project" value="TreeGrafter"/>
</dbReference>
<sequence>MVTLSYEQDEVQHPSHVRRASRRRNQRIVSTASIERQGSASLLSSISNLTNTIIGTGMLATPGAFKYTGLLLGMFLIVFCGCTAALGLYLLTRCAARVGGRKNSFFTIASKALPAGAWYFDLAIALKCYGVSISYLIICGQLMPQVIISFFRAFHRDVHQIPTLFLDRSFWILALIILLIPLCFLRRLDSLRHTSYLSLLAVFYLVIIVLHYSFSSDAKASLPPKGDVEVVAVSWHTISIFPVFVFAFTCAQNMLPVYNELFHNVEGRVNTAIGSSIGTGGTVYLIVGVLGYLSFGSNVGDNIIAMYPSTSLFVCFGRVSIIILTIFSYPLQVHPCRASLDKVFSRASRRQQILDAAASAALLPDGQDDEIEPYRDDEDADTPTANGYAAQQVVEDDDEIPLGKWCLMTAGILSTTFIISLLVDDLSIILGFVGSVGSTTISFILPGVLYASLFADQPHSRLRKAAIALASWGAFVLVVALSANVLKLVHAQVPSSLLVTTITKT</sequence>
<dbReference type="GO" id="GO:0015189">
    <property type="term" value="F:L-lysine transmembrane transporter activity"/>
    <property type="evidence" value="ECO:0007669"/>
    <property type="project" value="TreeGrafter"/>
</dbReference>
<dbReference type="PANTHER" id="PTHR22950">
    <property type="entry name" value="AMINO ACID TRANSPORTER"/>
    <property type="match status" value="1"/>
</dbReference>
<evidence type="ECO:0000256" key="8">
    <source>
        <dbReference type="ARBA" id="ARBA00023136"/>
    </source>
</evidence>
<protein>
    <submittedName>
        <fullName evidence="9">Vacuolar amino acid transporter 5</fullName>
    </submittedName>
</protein>
<dbReference type="HOGENOM" id="CLU_009020_1_1_1"/>
<dbReference type="GO" id="GO:0005290">
    <property type="term" value="F:L-histidine transmembrane transporter activity"/>
    <property type="evidence" value="ECO:0007669"/>
    <property type="project" value="TreeGrafter"/>
</dbReference>
<dbReference type="GO" id="GO:0000329">
    <property type="term" value="C:fungal-type vacuole membrane"/>
    <property type="evidence" value="ECO:0007669"/>
    <property type="project" value="TreeGrafter"/>
</dbReference>
<keyword evidence="10" id="KW-1185">Reference proteome</keyword>
<dbReference type="OrthoDB" id="438545at2759"/>
<dbReference type="GO" id="GO:0015194">
    <property type="term" value="F:L-serine transmembrane transporter activity"/>
    <property type="evidence" value="ECO:0007669"/>
    <property type="project" value="TreeGrafter"/>
</dbReference>
<dbReference type="InterPro" id="IPR013057">
    <property type="entry name" value="AA_transpt_TM"/>
</dbReference>
<dbReference type="PANTHER" id="PTHR22950:SF678">
    <property type="entry name" value="VACUOLAR AMINO ACID TRANSPORTER 5-RELATED"/>
    <property type="match status" value="1"/>
</dbReference>
<keyword evidence="5" id="KW-0812">Transmembrane</keyword>
<proteinExistence type="inferred from homology"/>
<comment type="subcellular location">
    <subcellularLocation>
        <location evidence="1">Vacuole membrane</location>
        <topology evidence="1">Multi-pass membrane protein</topology>
    </subcellularLocation>
</comment>
<evidence type="ECO:0000256" key="2">
    <source>
        <dbReference type="ARBA" id="ARBA00008066"/>
    </source>
</evidence>
<evidence type="ECO:0000256" key="1">
    <source>
        <dbReference type="ARBA" id="ARBA00004128"/>
    </source>
</evidence>
<dbReference type="GeneID" id="26304381"/>
<evidence type="ECO:0000256" key="6">
    <source>
        <dbReference type="ARBA" id="ARBA00022970"/>
    </source>
</evidence>
<keyword evidence="3" id="KW-0813">Transport</keyword>
<accession>A0A081CEZ5</accession>
<keyword evidence="7" id="KW-1133">Transmembrane helix</keyword>